<dbReference type="AlphaFoldDB" id="A0A845L243"/>
<organism evidence="1 2">
    <name type="scientific">Heliomicrobium undosum</name>
    <dbReference type="NCBI Taxonomy" id="121734"/>
    <lineage>
        <taxon>Bacteria</taxon>
        <taxon>Bacillati</taxon>
        <taxon>Bacillota</taxon>
        <taxon>Clostridia</taxon>
        <taxon>Eubacteriales</taxon>
        <taxon>Heliobacteriaceae</taxon>
        <taxon>Heliomicrobium</taxon>
    </lineage>
</organism>
<keyword evidence="2" id="KW-1185">Reference proteome</keyword>
<dbReference type="Proteomes" id="UP000463470">
    <property type="component" value="Unassembled WGS sequence"/>
</dbReference>
<gene>
    <name evidence="1" type="ORF">GTO91_12950</name>
</gene>
<accession>A0A845L243</accession>
<dbReference type="RefSeq" id="WP_161259143.1">
    <property type="nucleotide sequence ID" value="NZ_WXEY01000016.1"/>
</dbReference>
<comment type="caution">
    <text evidence="1">The sequence shown here is derived from an EMBL/GenBank/DDBJ whole genome shotgun (WGS) entry which is preliminary data.</text>
</comment>
<evidence type="ECO:0000313" key="2">
    <source>
        <dbReference type="Proteomes" id="UP000463470"/>
    </source>
</evidence>
<sequence length="142" mass="16341">MARQEAVQEEIAERLLLAELKEDLVRRADAFFTEDKKKPNDLGYKQIRNLVDLAAMSDCVLELKSFIRYQIGRDNQGKSWRGSFHNGREFGLCLLDEIDAVVKLAESKGSKDKSFTLKVLAYYFGFLGWRVKYIEAQSPRGE</sequence>
<dbReference type="EMBL" id="WXEY01000016">
    <property type="protein sequence ID" value="MZP30622.1"/>
    <property type="molecule type" value="Genomic_DNA"/>
</dbReference>
<protein>
    <submittedName>
        <fullName evidence="1">Uncharacterized protein</fullName>
    </submittedName>
</protein>
<reference evidence="1 2" key="1">
    <citation type="submission" date="2020-01" db="EMBL/GenBank/DDBJ databases">
        <title>Whole-genome sequence of Heliobacterium undosum DSM 13378.</title>
        <authorList>
            <person name="Kyndt J.A."/>
            <person name="Meyer T.E."/>
        </authorList>
    </citation>
    <scope>NUCLEOTIDE SEQUENCE [LARGE SCALE GENOMIC DNA]</scope>
    <source>
        <strain evidence="1 2">DSM 13378</strain>
    </source>
</reference>
<evidence type="ECO:0000313" key="1">
    <source>
        <dbReference type="EMBL" id="MZP30622.1"/>
    </source>
</evidence>
<proteinExistence type="predicted"/>
<dbReference type="OrthoDB" id="2086942at2"/>
<name>A0A845L243_9FIRM</name>